<reference evidence="2 3" key="1">
    <citation type="submission" date="2020-02" db="EMBL/GenBank/DDBJ databases">
        <authorList>
            <person name="Criscuolo A."/>
        </authorList>
    </citation>
    <scope>NUCLEOTIDE SEQUENCE [LARGE SCALE GENOMIC DNA]</scope>
    <source>
        <strain evidence="2">CECT7796</strain>
    </source>
</reference>
<keyword evidence="1" id="KW-0812">Transmembrane</keyword>
<comment type="caution">
    <text evidence="2">The sequence shown here is derived from an EMBL/GenBank/DDBJ whole genome shotgun (WGS) entry which is preliminary data.</text>
</comment>
<keyword evidence="1" id="KW-1133">Transmembrane helix</keyword>
<dbReference type="EMBL" id="CADCST010000082">
    <property type="protein sequence ID" value="CAA9198367.1"/>
    <property type="molecule type" value="Genomic_DNA"/>
</dbReference>
<dbReference type="Proteomes" id="UP000474567">
    <property type="component" value="Unassembled WGS sequence"/>
</dbReference>
<keyword evidence="1" id="KW-0472">Membrane</keyword>
<feature type="transmembrane region" description="Helical" evidence="1">
    <location>
        <begin position="14"/>
        <end position="39"/>
    </location>
</feature>
<name>A0ABM8KIF5_9FLAO</name>
<proteinExistence type="predicted"/>
<evidence type="ECO:0000313" key="3">
    <source>
        <dbReference type="Proteomes" id="UP000474567"/>
    </source>
</evidence>
<protein>
    <submittedName>
        <fullName evidence="2">Uncharacterized protein</fullName>
    </submittedName>
</protein>
<evidence type="ECO:0000256" key="1">
    <source>
        <dbReference type="SAM" id="Phobius"/>
    </source>
</evidence>
<gene>
    <name evidence="2" type="ORF">FLACOL7796_02152</name>
</gene>
<sequence length="41" mass="5119">MLYNFKLNLYNCHFLYFIFIYNVKIFVIINFTSVFRGIFEI</sequence>
<organism evidence="2 3">
    <name type="scientific">Flavobacterium collinsii</name>
    <dbReference type="NCBI Taxonomy" id="1114861"/>
    <lineage>
        <taxon>Bacteria</taxon>
        <taxon>Pseudomonadati</taxon>
        <taxon>Bacteroidota</taxon>
        <taxon>Flavobacteriia</taxon>
        <taxon>Flavobacteriales</taxon>
        <taxon>Flavobacteriaceae</taxon>
        <taxon>Flavobacterium</taxon>
    </lineage>
</organism>
<evidence type="ECO:0000313" key="2">
    <source>
        <dbReference type="EMBL" id="CAA9198367.1"/>
    </source>
</evidence>
<keyword evidence="3" id="KW-1185">Reference proteome</keyword>
<accession>A0ABM8KIF5</accession>